<dbReference type="Proteomes" id="UP001054945">
    <property type="component" value="Unassembled WGS sequence"/>
</dbReference>
<sequence length="70" mass="7977">MRFVCHAVDERPCSKAVHSIALIFPLLNSPKLNYYTSVPTSLASHVPQRLVPEGRGHEIFPWFLYNSPQL</sequence>
<dbReference type="EMBL" id="BPLR01002948">
    <property type="protein sequence ID" value="GIX79542.1"/>
    <property type="molecule type" value="Genomic_DNA"/>
</dbReference>
<comment type="caution">
    <text evidence="1">The sequence shown here is derived from an EMBL/GenBank/DDBJ whole genome shotgun (WGS) entry which is preliminary data.</text>
</comment>
<proteinExistence type="predicted"/>
<gene>
    <name evidence="1" type="ORF">CEXT_234951</name>
</gene>
<accession>A0AAV4N7T3</accession>
<protein>
    <submittedName>
        <fullName evidence="1">Uncharacterized protein</fullName>
    </submittedName>
</protein>
<name>A0AAV4N7T3_CAEEX</name>
<keyword evidence="2" id="KW-1185">Reference proteome</keyword>
<organism evidence="1 2">
    <name type="scientific">Caerostris extrusa</name>
    <name type="common">Bark spider</name>
    <name type="synonym">Caerostris bankana</name>
    <dbReference type="NCBI Taxonomy" id="172846"/>
    <lineage>
        <taxon>Eukaryota</taxon>
        <taxon>Metazoa</taxon>
        <taxon>Ecdysozoa</taxon>
        <taxon>Arthropoda</taxon>
        <taxon>Chelicerata</taxon>
        <taxon>Arachnida</taxon>
        <taxon>Araneae</taxon>
        <taxon>Araneomorphae</taxon>
        <taxon>Entelegynae</taxon>
        <taxon>Araneoidea</taxon>
        <taxon>Araneidae</taxon>
        <taxon>Caerostris</taxon>
    </lineage>
</organism>
<evidence type="ECO:0000313" key="1">
    <source>
        <dbReference type="EMBL" id="GIX79542.1"/>
    </source>
</evidence>
<dbReference type="AlphaFoldDB" id="A0AAV4N7T3"/>
<reference evidence="1 2" key="1">
    <citation type="submission" date="2021-06" db="EMBL/GenBank/DDBJ databases">
        <title>Caerostris extrusa draft genome.</title>
        <authorList>
            <person name="Kono N."/>
            <person name="Arakawa K."/>
        </authorList>
    </citation>
    <scope>NUCLEOTIDE SEQUENCE [LARGE SCALE GENOMIC DNA]</scope>
</reference>
<evidence type="ECO:0000313" key="2">
    <source>
        <dbReference type="Proteomes" id="UP001054945"/>
    </source>
</evidence>